<evidence type="ECO:0000256" key="1">
    <source>
        <dbReference type="ARBA" id="ARBA00022692"/>
    </source>
</evidence>
<protein>
    <submittedName>
        <fullName evidence="6">Major facilitator superfamily MFS_1</fullName>
    </submittedName>
</protein>
<proteinExistence type="predicted"/>
<feature type="domain" description="Major facilitator superfamily (MFS) profile" evidence="5">
    <location>
        <begin position="1"/>
        <end position="101"/>
    </location>
</feature>
<dbReference type="PROSITE" id="PS50850">
    <property type="entry name" value="MFS"/>
    <property type="match status" value="1"/>
</dbReference>
<accession>A0A1N7RQN1</accession>
<feature type="transmembrane region" description="Helical" evidence="4">
    <location>
        <begin position="72"/>
        <end position="94"/>
    </location>
</feature>
<keyword evidence="2 4" id="KW-1133">Transmembrane helix</keyword>
<name>A0A1N7RQN1_9BURK</name>
<dbReference type="AlphaFoldDB" id="A0A1N7RQN1"/>
<dbReference type="InterPro" id="IPR036259">
    <property type="entry name" value="MFS_trans_sf"/>
</dbReference>
<evidence type="ECO:0000313" key="7">
    <source>
        <dbReference type="Proteomes" id="UP000187012"/>
    </source>
</evidence>
<gene>
    <name evidence="6" type="ORF">BN2475_110059</name>
</gene>
<evidence type="ECO:0000256" key="2">
    <source>
        <dbReference type="ARBA" id="ARBA00022989"/>
    </source>
</evidence>
<organism evidence="6 7">
    <name type="scientific">Paraburkholderia ribeironis</name>
    <dbReference type="NCBI Taxonomy" id="1247936"/>
    <lineage>
        <taxon>Bacteria</taxon>
        <taxon>Pseudomonadati</taxon>
        <taxon>Pseudomonadota</taxon>
        <taxon>Betaproteobacteria</taxon>
        <taxon>Burkholderiales</taxon>
        <taxon>Burkholderiaceae</taxon>
        <taxon>Paraburkholderia</taxon>
    </lineage>
</organism>
<dbReference type="Proteomes" id="UP000187012">
    <property type="component" value="Unassembled WGS sequence"/>
</dbReference>
<keyword evidence="3 4" id="KW-0472">Membrane</keyword>
<dbReference type="Gene3D" id="1.20.1250.20">
    <property type="entry name" value="MFS general substrate transporter like domains"/>
    <property type="match status" value="1"/>
</dbReference>
<keyword evidence="7" id="KW-1185">Reference proteome</keyword>
<dbReference type="InterPro" id="IPR020846">
    <property type="entry name" value="MFS_dom"/>
</dbReference>
<dbReference type="STRING" id="1247936.BN2475_110059"/>
<dbReference type="RefSeq" id="WP_143325735.1">
    <property type="nucleotide sequence ID" value="NZ_CYGX02000011.1"/>
</dbReference>
<keyword evidence="1 4" id="KW-0812">Transmembrane</keyword>
<evidence type="ECO:0000256" key="3">
    <source>
        <dbReference type="ARBA" id="ARBA00023136"/>
    </source>
</evidence>
<sequence>MQSANMHLLSICVTLSGISVVGAQSVLYVLAATRYPFANRGTGVGAAVGVGRFGSIVGPAAAGQLLAVGKTAAMVIGASVPVAAIAAGAALFALNWPDERD</sequence>
<reference evidence="6 7" key="1">
    <citation type="submission" date="2016-12" db="EMBL/GenBank/DDBJ databases">
        <authorList>
            <person name="Song W.-J."/>
            <person name="Kurnit D.M."/>
        </authorList>
    </citation>
    <scope>NUCLEOTIDE SEQUENCE [LARGE SCALE GENOMIC DNA]</scope>
    <source>
        <strain evidence="6 7">STM7296</strain>
    </source>
</reference>
<dbReference type="EMBL" id="CYGX02000011">
    <property type="protein sequence ID" value="SIT37359.1"/>
    <property type="molecule type" value="Genomic_DNA"/>
</dbReference>
<evidence type="ECO:0000256" key="4">
    <source>
        <dbReference type="SAM" id="Phobius"/>
    </source>
</evidence>
<evidence type="ECO:0000313" key="6">
    <source>
        <dbReference type="EMBL" id="SIT37359.1"/>
    </source>
</evidence>
<dbReference type="GO" id="GO:0022857">
    <property type="term" value="F:transmembrane transporter activity"/>
    <property type="evidence" value="ECO:0007669"/>
    <property type="project" value="InterPro"/>
</dbReference>
<evidence type="ECO:0000259" key="5">
    <source>
        <dbReference type="PROSITE" id="PS50850"/>
    </source>
</evidence>
<dbReference type="SUPFAM" id="SSF103473">
    <property type="entry name" value="MFS general substrate transporter"/>
    <property type="match status" value="1"/>
</dbReference>